<dbReference type="Proteomes" id="UP001225072">
    <property type="component" value="Unassembled WGS sequence"/>
</dbReference>
<name>A0ABU0TM20_9FLAO</name>
<dbReference type="GO" id="GO:0000906">
    <property type="term" value="F:6,7-dimethyl-8-ribityllumazine synthase activity"/>
    <property type="evidence" value="ECO:0007669"/>
    <property type="project" value="UniProtKB-EC"/>
</dbReference>
<dbReference type="PANTHER" id="PTHR21058">
    <property type="entry name" value="6,7-DIMETHYL-8-RIBITYLLUMAZINE SYNTHASE DMRL SYNTHASE LUMAZINE SYNTHASE"/>
    <property type="match status" value="1"/>
</dbReference>
<feature type="binding site" evidence="7">
    <location>
        <position position="29"/>
    </location>
    <ligand>
        <name>5-amino-6-(D-ribitylamino)uracil</name>
        <dbReference type="ChEBI" id="CHEBI:15934"/>
    </ligand>
</feature>
<organism evidence="8 9">
    <name type="scientific">Chryseobacterium camelliae</name>
    <dbReference type="NCBI Taxonomy" id="1265445"/>
    <lineage>
        <taxon>Bacteria</taxon>
        <taxon>Pseudomonadati</taxon>
        <taxon>Bacteroidota</taxon>
        <taxon>Flavobacteriia</taxon>
        <taxon>Flavobacteriales</taxon>
        <taxon>Weeksellaceae</taxon>
        <taxon>Chryseobacterium group</taxon>
        <taxon>Chryseobacterium</taxon>
    </lineage>
</organism>
<feature type="binding site" evidence="7">
    <location>
        <position position="120"/>
    </location>
    <ligand>
        <name>5-amino-6-(D-ribitylamino)uracil</name>
        <dbReference type="ChEBI" id="CHEBI:15934"/>
    </ligand>
</feature>
<feature type="active site" description="Proton donor" evidence="7">
    <location>
        <position position="95"/>
    </location>
</feature>
<dbReference type="SUPFAM" id="SSF52121">
    <property type="entry name" value="Lumazine synthase"/>
    <property type="match status" value="1"/>
</dbReference>
<dbReference type="Pfam" id="PF00885">
    <property type="entry name" value="DMRL_synthase"/>
    <property type="match status" value="1"/>
</dbReference>
<feature type="binding site" evidence="7">
    <location>
        <begin position="92"/>
        <end position="93"/>
    </location>
    <ligand>
        <name>(2S)-2-hydroxy-3-oxobutyl phosphate</name>
        <dbReference type="ChEBI" id="CHEBI:58830"/>
    </ligand>
</feature>
<feature type="binding site" evidence="7">
    <location>
        <begin position="63"/>
        <end position="65"/>
    </location>
    <ligand>
        <name>5-amino-6-(D-ribitylamino)uracil</name>
        <dbReference type="ChEBI" id="CHEBI:15934"/>
    </ligand>
</feature>
<keyword evidence="9" id="KW-1185">Reference proteome</keyword>
<dbReference type="InterPro" id="IPR034964">
    <property type="entry name" value="LS"/>
</dbReference>
<evidence type="ECO:0000256" key="1">
    <source>
        <dbReference type="ARBA" id="ARBA00004917"/>
    </source>
</evidence>
<comment type="pathway">
    <text evidence="1 7">Cofactor biosynthesis; riboflavin biosynthesis; riboflavin from 2-hydroxy-3-oxobutyl phosphate and 5-amino-6-(D-ribitylamino)uracil: step 1/2.</text>
</comment>
<dbReference type="CDD" id="cd09209">
    <property type="entry name" value="Lumazine_synthase-I"/>
    <property type="match status" value="1"/>
</dbReference>
<comment type="caution">
    <text evidence="8">The sequence shown here is derived from an EMBL/GenBank/DDBJ whole genome shotgun (WGS) entry which is preliminary data.</text>
</comment>
<keyword evidence="4 7" id="KW-0686">Riboflavin biosynthesis</keyword>
<comment type="similarity">
    <text evidence="2 7">Belongs to the DMRL synthase family.</text>
</comment>
<dbReference type="EC" id="2.5.1.78" evidence="3 7"/>
<dbReference type="InterPro" id="IPR002180">
    <property type="entry name" value="LS/RS"/>
</dbReference>
<keyword evidence="5 7" id="KW-0808">Transferase</keyword>
<evidence type="ECO:0000256" key="6">
    <source>
        <dbReference type="ARBA" id="ARBA00048785"/>
    </source>
</evidence>
<gene>
    <name evidence="7" type="primary">ribH</name>
    <name evidence="8" type="ORF">QE404_003236</name>
</gene>
<evidence type="ECO:0000313" key="9">
    <source>
        <dbReference type="Proteomes" id="UP001225072"/>
    </source>
</evidence>
<sequence>MATVNLSDYKPLNITNADEFSIGIVFSEWNDFVTYNLRDAALEILEKEGVKHENIRLFEVPGAFELNYAAMQLCKERKYDAVIAIGCVIRGETPHFDYVCSAVAQGIKDCNILTDTPTIFCVLTDDNKEQSIARSGGNLGNKGVEAAVTALRMIDFKKNLSVKKGNIGFGHS</sequence>
<evidence type="ECO:0000256" key="4">
    <source>
        <dbReference type="ARBA" id="ARBA00022619"/>
    </source>
</evidence>
<proteinExistence type="inferred from homology"/>
<comment type="function">
    <text evidence="7">Catalyzes the formation of 6,7-dimethyl-8-ribityllumazine by condensation of 5-amino-6-(D-ribitylamino)uracil with 3,4-dihydroxy-2-butanone 4-phosphate. This is the penultimate step in the biosynthesis of riboflavin.</text>
</comment>
<evidence type="ECO:0000313" key="8">
    <source>
        <dbReference type="EMBL" id="MDQ1098089.1"/>
    </source>
</evidence>
<accession>A0ABU0TM20</accession>
<feature type="binding site" evidence="7">
    <location>
        <begin position="87"/>
        <end position="89"/>
    </location>
    <ligand>
        <name>5-amino-6-(D-ribitylamino)uracil</name>
        <dbReference type="ChEBI" id="CHEBI:15934"/>
    </ligand>
</feature>
<dbReference type="EMBL" id="JAUTAL010000001">
    <property type="protein sequence ID" value="MDQ1098089.1"/>
    <property type="molecule type" value="Genomic_DNA"/>
</dbReference>
<protein>
    <recommendedName>
        <fullName evidence="3 7">6,7-dimethyl-8-ribityllumazine synthase</fullName>
        <shortName evidence="7">DMRL synthase</shortName>
        <shortName evidence="7">LS</shortName>
        <shortName evidence="7">Lumazine synthase</shortName>
        <ecNumber evidence="3 7">2.5.1.78</ecNumber>
    </recommendedName>
</protein>
<evidence type="ECO:0000256" key="5">
    <source>
        <dbReference type="ARBA" id="ARBA00022679"/>
    </source>
</evidence>
<comment type="catalytic activity">
    <reaction evidence="6 7">
        <text>(2S)-2-hydroxy-3-oxobutyl phosphate + 5-amino-6-(D-ribitylamino)uracil = 6,7-dimethyl-8-(1-D-ribityl)lumazine + phosphate + 2 H2O + H(+)</text>
        <dbReference type="Rhea" id="RHEA:26152"/>
        <dbReference type="ChEBI" id="CHEBI:15377"/>
        <dbReference type="ChEBI" id="CHEBI:15378"/>
        <dbReference type="ChEBI" id="CHEBI:15934"/>
        <dbReference type="ChEBI" id="CHEBI:43474"/>
        <dbReference type="ChEBI" id="CHEBI:58201"/>
        <dbReference type="ChEBI" id="CHEBI:58830"/>
        <dbReference type="EC" id="2.5.1.78"/>
    </reaction>
</comment>
<evidence type="ECO:0000256" key="3">
    <source>
        <dbReference type="ARBA" id="ARBA00012664"/>
    </source>
</evidence>
<dbReference type="NCBIfam" id="TIGR00114">
    <property type="entry name" value="lumazine-synth"/>
    <property type="match status" value="1"/>
</dbReference>
<dbReference type="HAMAP" id="MF_00178">
    <property type="entry name" value="Lumazine_synth"/>
    <property type="match status" value="1"/>
</dbReference>
<dbReference type="PANTHER" id="PTHR21058:SF0">
    <property type="entry name" value="6,7-DIMETHYL-8-RIBITYLLUMAZINE SYNTHASE"/>
    <property type="match status" value="1"/>
</dbReference>
<dbReference type="RefSeq" id="WP_307452090.1">
    <property type="nucleotide sequence ID" value="NZ_JAUTAL010000001.1"/>
</dbReference>
<feature type="binding site" evidence="7">
    <location>
        <position position="134"/>
    </location>
    <ligand>
        <name>(2S)-2-hydroxy-3-oxobutyl phosphate</name>
        <dbReference type="ChEBI" id="CHEBI:58830"/>
    </ligand>
</feature>
<reference evidence="8 9" key="1">
    <citation type="submission" date="2023-07" db="EMBL/GenBank/DDBJ databases">
        <title>Functional and genomic diversity of the sorghum phyllosphere microbiome.</title>
        <authorList>
            <person name="Shade A."/>
        </authorList>
    </citation>
    <scope>NUCLEOTIDE SEQUENCE [LARGE SCALE GENOMIC DNA]</scope>
    <source>
        <strain evidence="8 9">SORGH_AS_1064</strain>
    </source>
</reference>
<dbReference type="InterPro" id="IPR036467">
    <property type="entry name" value="LS/RS_sf"/>
</dbReference>
<evidence type="ECO:0000256" key="2">
    <source>
        <dbReference type="ARBA" id="ARBA00007424"/>
    </source>
</evidence>
<evidence type="ECO:0000256" key="7">
    <source>
        <dbReference type="HAMAP-Rule" id="MF_00178"/>
    </source>
</evidence>
<dbReference type="Gene3D" id="3.40.50.960">
    <property type="entry name" value="Lumazine/riboflavin synthase"/>
    <property type="match status" value="1"/>
</dbReference>